<evidence type="ECO:0000256" key="7">
    <source>
        <dbReference type="PIRNR" id="PIRNR004532"/>
    </source>
</evidence>
<evidence type="ECO:0000256" key="3">
    <source>
        <dbReference type="ARBA" id="ARBA00022723"/>
    </source>
</evidence>
<dbReference type="SUPFAM" id="SSF56655">
    <property type="entry name" value="Carbohydrate phosphatase"/>
    <property type="match status" value="1"/>
</dbReference>
<gene>
    <name evidence="8" type="primary">glpX</name>
    <name evidence="8" type="ORF">ACFO5Q_03545</name>
</gene>
<proteinExistence type="inferred from homology"/>
<evidence type="ECO:0000313" key="8">
    <source>
        <dbReference type="EMBL" id="MFC4346911.1"/>
    </source>
</evidence>
<evidence type="ECO:0000256" key="5">
    <source>
        <dbReference type="ARBA" id="ARBA00023211"/>
    </source>
</evidence>
<evidence type="ECO:0000256" key="2">
    <source>
        <dbReference type="ARBA" id="ARBA00008989"/>
    </source>
</evidence>
<accession>A0ABV8U6T8</accession>
<dbReference type="InterPro" id="IPR004464">
    <property type="entry name" value="FBPase_class-2/SBPase"/>
</dbReference>
<keyword evidence="4 8" id="KW-0378">Hydrolase</keyword>
<comment type="similarity">
    <text evidence="2 7">Belongs to the FBPase class 2 family.</text>
</comment>
<dbReference type="NCBIfam" id="TIGR00330">
    <property type="entry name" value="glpX"/>
    <property type="match status" value="1"/>
</dbReference>
<dbReference type="GO" id="GO:0042132">
    <property type="term" value="F:fructose 1,6-bisphosphate 1-phosphatase activity"/>
    <property type="evidence" value="ECO:0007669"/>
    <property type="project" value="UniProtKB-EC"/>
</dbReference>
<comment type="catalytic activity">
    <reaction evidence="1">
        <text>beta-D-fructose 1,6-bisphosphate + H2O = beta-D-fructose 6-phosphate + phosphate</text>
        <dbReference type="Rhea" id="RHEA:11064"/>
        <dbReference type="ChEBI" id="CHEBI:15377"/>
        <dbReference type="ChEBI" id="CHEBI:32966"/>
        <dbReference type="ChEBI" id="CHEBI:43474"/>
        <dbReference type="ChEBI" id="CHEBI:57634"/>
        <dbReference type="EC" id="3.1.3.11"/>
    </reaction>
</comment>
<keyword evidence="3" id="KW-0479">Metal-binding</keyword>
<keyword evidence="5" id="KW-0464">Manganese</keyword>
<protein>
    <recommendedName>
        <fullName evidence="7">Fructose-1,6-bisphosphatase</fullName>
    </recommendedName>
</protein>
<name>A0ABV8U6T8_9PROT</name>
<dbReference type="CDD" id="cd01516">
    <property type="entry name" value="FBPase_glpX"/>
    <property type="match status" value="1"/>
</dbReference>
<evidence type="ECO:0000313" key="9">
    <source>
        <dbReference type="Proteomes" id="UP001595776"/>
    </source>
</evidence>
<reference evidence="9" key="1">
    <citation type="journal article" date="2019" name="Int. J. Syst. Evol. Microbiol.">
        <title>The Global Catalogue of Microorganisms (GCM) 10K type strain sequencing project: providing services to taxonomists for standard genome sequencing and annotation.</title>
        <authorList>
            <consortium name="The Broad Institute Genomics Platform"/>
            <consortium name="The Broad Institute Genome Sequencing Center for Infectious Disease"/>
            <person name="Wu L."/>
            <person name="Ma J."/>
        </authorList>
    </citation>
    <scope>NUCLEOTIDE SEQUENCE [LARGE SCALE GENOMIC DNA]</scope>
    <source>
        <strain evidence="9">CGMCC 1.15304</strain>
    </source>
</reference>
<dbReference type="Gene3D" id="3.30.540.10">
    <property type="entry name" value="Fructose-1,6-Bisphosphatase, subunit A, domain 1"/>
    <property type="match status" value="1"/>
</dbReference>
<dbReference type="PANTHER" id="PTHR30447:SF0">
    <property type="entry name" value="FRUCTOSE-1,6-BISPHOSPHATASE 1 CLASS 2-RELATED"/>
    <property type="match status" value="1"/>
</dbReference>
<dbReference type="PIRSF" id="PIRSF004532">
    <property type="entry name" value="GlpX"/>
    <property type="match status" value="1"/>
</dbReference>
<keyword evidence="9" id="KW-1185">Reference proteome</keyword>
<keyword evidence="6 7" id="KW-0119">Carbohydrate metabolism</keyword>
<dbReference type="Pfam" id="PF03320">
    <property type="entry name" value="FBPase_glpX"/>
    <property type="match status" value="1"/>
</dbReference>
<evidence type="ECO:0000256" key="4">
    <source>
        <dbReference type="ARBA" id="ARBA00022801"/>
    </source>
</evidence>
<dbReference type="Proteomes" id="UP001595776">
    <property type="component" value="Unassembled WGS sequence"/>
</dbReference>
<evidence type="ECO:0000256" key="6">
    <source>
        <dbReference type="ARBA" id="ARBA00023277"/>
    </source>
</evidence>
<dbReference type="EMBL" id="JBHSCR010000002">
    <property type="protein sequence ID" value="MFC4346911.1"/>
    <property type="molecule type" value="Genomic_DNA"/>
</dbReference>
<sequence length="320" mass="33748">MGSQELNRQLVLEVVRVTEAGAIAASKWNGRGDEKSADAAAVEAMREAFNKLQIEGTVVIGEGERDEAPMLYIGEKVGAGGPKVDIALDPLEGTTICAKAMPNSLAVLAISAEGGLLNAPDVYMDKIAVGGGLPDGVIDLDKTPTDNVKAVAEAKGKSVEDMMVCVLDRPRHAEIIKELRELGCGVALIGDGDIAGVIATTDPKTGIDMYMGSGGAPEGVLASAALRCIGGQMQGRLLFRNDDERARARKWGIEDLNRKYTMEEMASGDVIFAATGVTDGSMLNGVHVTSRGIETDTITMRSKTKTIRRVQAIHGPDGRQ</sequence>
<comment type="caution">
    <text evidence="8">The sequence shown here is derived from an EMBL/GenBank/DDBJ whole genome shotgun (WGS) entry which is preliminary data.</text>
</comment>
<dbReference type="Gene3D" id="3.40.190.90">
    <property type="match status" value="1"/>
</dbReference>
<organism evidence="8 9">
    <name type="scientific">Kordiimonas lipolytica</name>
    <dbReference type="NCBI Taxonomy" id="1662421"/>
    <lineage>
        <taxon>Bacteria</taxon>
        <taxon>Pseudomonadati</taxon>
        <taxon>Pseudomonadota</taxon>
        <taxon>Alphaproteobacteria</taxon>
        <taxon>Kordiimonadales</taxon>
        <taxon>Kordiimonadaceae</taxon>
        <taxon>Kordiimonas</taxon>
    </lineage>
</organism>
<evidence type="ECO:0000256" key="1">
    <source>
        <dbReference type="ARBA" id="ARBA00001273"/>
    </source>
</evidence>
<dbReference type="PANTHER" id="PTHR30447">
    <property type="entry name" value="FRUCTOSE-1,6-BISPHOSPHATASE CLASS 2"/>
    <property type="match status" value="1"/>
</dbReference>
<dbReference type="RefSeq" id="WP_068147743.1">
    <property type="nucleotide sequence ID" value="NZ_JBHSCR010000002.1"/>
</dbReference>